<dbReference type="PANTHER" id="PTHR33745">
    <property type="entry name" value="RSBT ANTAGONIST PROTEIN RSBS-RELATED"/>
    <property type="match status" value="1"/>
</dbReference>
<evidence type="ECO:0000313" key="2">
    <source>
        <dbReference type="EMBL" id="MCR6096922.1"/>
    </source>
</evidence>
<dbReference type="Pfam" id="PF01740">
    <property type="entry name" value="STAS"/>
    <property type="match status" value="1"/>
</dbReference>
<accession>A0A9Q4B241</accession>
<proteinExistence type="predicted"/>
<dbReference type="PROSITE" id="PS50801">
    <property type="entry name" value="STAS"/>
    <property type="match status" value="1"/>
</dbReference>
<name>A0A9Q4B241_SALAG</name>
<dbReference type="Gene3D" id="3.30.750.24">
    <property type="entry name" value="STAS domain"/>
    <property type="match status" value="1"/>
</dbReference>
<feature type="domain" description="STAS" evidence="1">
    <location>
        <begin position="157"/>
        <end position="268"/>
    </location>
</feature>
<protein>
    <submittedName>
        <fullName evidence="2">STAS domain-containing protein</fullName>
    </submittedName>
</protein>
<organism evidence="2 3">
    <name type="scientific">Salipaludibacillus agaradhaerens</name>
    <name type="common">Bacillus agaradhaerens</name>
    <dbReference type="NCBI Taxonomy" id="76935"/>
    <lineage>
        <taxon>Bacteria</taxon>
        <taxon>Bacillati</taxon>
        <taxon>Bacillota</taxon>
        <taxon>Bacilli</taxon>
        <taxon>Bacillales</taxon>
        <taxon>Bacillaceae</taxon>
    </lineage>
</organism>
<evidence type="ECO:0000259" key="1">
    <source>
        <dbReference type="PROSITE" id="PS50801"/>
    </source>
</evidence>
<dbReference type="SUPFAM" id="SSF52091">
    <property type="entry name" value="SpoIIaa-like"/>
    <property type="match status" value="1"/>
</dbReference>
<dbReference type="InterPro" id="IPR002645">
    <property type="entry name" value="STAS_dom"/>
</dbReference>
<dbReference type="InterPro" id="IPR036513">
    <property type="entry name" value="STAS_dom_sf"/>
</dbReference>
<keyword evidence="3" id="KW-1185">Reference proteome</keyword>
<dbReference type="RefSeq" id="WP_257821409.1">
    <property type="nucleotide sequence ID" value="NZ_JABXYM010000001.1"/>
</dbReference>
<dbReference type="EMBL" id="JABXYM010000001">
    <property type="protein sequence ID" value="MCR6096922.1"/>
    <property type="molecule type" value="Genomic_DNA"/>
</dbReference>
<sequence length="272" mass="31441">MDKYELEMLQSVADYLTKHETDLIYQMMTEENLLQHQNKEQLRLVFTRFIYRFKRCLTQPMKRQKHEEVVVLLVEELEKSVYPTVVIDGIYSMAKIIRLSLQIELKENSRLTTYDLLHIHERLNSEINDAVKEVFDAYACISPSTENKYITRLNEISSPIINVTDKIAVCPLIGGIDETRGRQLIQNTLEQCKHRRLSKVIVDMSGVPRIDDLVASYINYMAKALSLIGVNITLTGVRSNVAITAIEQNVTFKQLKIYRNVQQALHHMGIIS</sequence>
<comment type="caution">
    <text evidence="2">The sequence shown here is derived from an EMBL/GenBank/DDBJ whole genome shotgun (WGS) entry which is preliminary data.</text>
</comment>
<dbReference type="InterPro" id="IPR051932">
    <property type="entry name" value="Bact_StressResp_Reg"/>
</dbReference>
<dbReference type="CDD" id="cd07041">
    <property type="entry name" value="STAS_RsbR_RsbS_like"/>
    <property type="match status" value="1"/>
</dbReference>
<dbReference type="Proteomes" id="UP001057753">
    <property type="component" value="Unassembled WGS sequence"/>
</dbReference>
<dbReference type="AlphaFoldDB" id="A0A9Q4B241"/>
<gene>
    <name evidence="2" type="ORF">HXA33_10170</name>
</gene>
<evidence type="ECO:0000313" key="3">
    <source>
        <dbReference type="Proteomes" id="UP001057753"/>
    </source>
</evidence>
<dbReference type="PANTHER" id="PTHR33745:SF8">
    <property type="entry name" value="BLUE-LIGHT PHOTORECEPTOR"/>
    <property type="match status" value="1"/>
</dbReference>
<reference evidence="2" key="1">
    <citation type="submission" date="2020-06" db="EMBL/GenBank/DDBJ databases">
        <title>Insight into the genomes of haloalkaliphilic bacilli from Kenyan soda lakes.</title>
        <authorList>
            <person name="Mwirichia R."/>
            <person name="Villamizar G.C."/>
            <person name="Poehlein A."/>
            <person name="Mugweru J."/>
            <person name="Kipnyargis A."/>
            <person name="Kiplimo D."/>
            <person name="Orwa P."/>
            <person name="Daniel R."/>
        </authorList>
    </citation>
    <scope>NUCLEOTIDE SEQUENCE</scope>
    <source>
        <strain evidence="2">B1096_S55</strain>
    </source>
</reference>